<dbReference type="EMBL" id="BAABHA010000007">
    <property type="protein sequence ID" value="GAA4383491.1"/>
    <property type="molecule type" value="Genomic_DNA"/>
</dbReference>
<dbReference type="Gene3D" id="3.30.200.20">
    <property type="entry name" value="Phosphorylase Kinase, domain 1"/>
    <property type="match status" value="1"/>
</dbReference>
<dbReference type="PROSITE" id="PS51450">
    <property type="entry name" value="LRR"/>
    <property type="match status" value="1"/>
</dbReference>
<dbReference type="InterPro" id="IPR032675">
    <property type="entry name" value="LRR_dom_sf"/>
</dbReference>
<evidence type="ECO:0000256" key="2">
    <source>
        <dbReference type="ARBA" id="ARBA00022737"/>
    </source>
</evidence>
<dbReference type="InterPro" id="IPR050216">
    <property type="entry name" value="LRR_domain-containing"/>
</dbReference>
<keyword evidence="5" id="KW-0808">Transferase</keyword>
<gene>
    <name evidence="5" type="ORF">GCM10023186_24680</name>
</gene>
<keyword evidence="2" id="KW-0677">Repeat</keyword>
<keyword evidence="3" id="KW-0067">ATP-binding</keyword>
<dbReference type="SUPFAM" id="SSF56112">
    <property type="entry name" value="Protein kinase-like (PK-like)"/>
    <property type="match status" value="1"/>
</dbReference>
<dbReference type="InterPro" id="IPR003591">
    <property type="entry name" value="Leu-rich_rpt_typical-subtyp"/>
</dbReference>
<dbReference type="Proteomes" id="UP001500454">
    <property type="component" value="Unassembled WGS sequence"/>
</dbReference>
<dbReference type="Pfam" id="PF13855">
    <property type="entry name" value="LRR_8"/>
    <property type="match status" value="1"/>
</dbReference>
<dbReference type="SUPFAM" id="SSF52058">
    <property type="entry name" value="L domain-like"/>
    <property type="match status" value="1"/>
</dbReference>
<dbReference type="InterPro" id="IPR001611">
    <property type="entry name" value="Leu-rich_rpt"/>
</dbReference>
<evidence type="ECO:0000313" key="6">
    <source>
        <dbReference type="Proteomes" id="UP001500454"/>
    </source>
</evidence>
<keyword evidence="6" id="KW-1185">Reference proteome</keyword>
<evidence type="ECO:0000256" key="3">
    <source>
        <dbReference type="PROSITE-ProRule" id="PRU10141"/>
    </source>
</evidence>
<dbReference type="SMART" id="SM00369">
    <property type="entry name" value="LRR_TYP"/>
    <property type="match status" value="5"/>
</dbReference>
<proteinExistence type="predicted"/>
<dbReference type="Pfam" id="PF07714">
    <property type="entry name" value="PK_Tyr_Ser-Thr"/>
    <property type="match status" value="1"/>
</dbReference>
<dbReference type="RefSeq" id="WP_345224610.1">
    <property type="nucleotide sequence ID" value="NZ_BAABHA010000007.1"/>
</dbReference>
<reference evidence="6" key="1">
    <citation type="journal article" date="2019" name="Int. J. Syst. Evol. Microbiol.">
        <title>The Global Catalogue of Microorganisms (GCM) 10K type strain sequencing project: providing services to taxonomists for standard genome sequencing and annotation.</title>
        <authorList>
            <consortium name="The Broad Institute Genomics Platform"/>
            <consortium name="The Broad Institute Genome Sequencing Center for Infectious Disease"/>
            <person name="Wu L."/>
            <person name="Ma J."/>
        </authorList>
    </citation>
    <scope>NUCLEOTIDE SEQUENCE [LARGE SCALE GENOMIC DNA]</scope>
    <source>
        <strain evidence="6">JCM 17924</strain>
    </source>
</reference>
<dbReference type="Gene3D" id="3.80.10.10">
    <property type="entry name" value="Ribonuclease Inhibitor"/>
    <property type="match status" value="2"/>
</dbReference>
<keyword evidence="5" id="KW-0418">Kinase</keyword>
<evidence type="ECO:0000313" key="5">
    <source>
        <dbReference type="EMBL" id="GAA4383491.1"/>
    </source>
</evidence>
<dbReference type="PANTHER" id="PTHR48051">
    <property type="match status" value="1"/>
</dbReference>
<name>A0ABP8J2N0_9BACT</name>
<keyword evidence="3" id="KW-0547">Nucleotide-binding</keyword>
<dbReference type="PROSITE" id="PS00107">
    <property type="entry name" value="PROTEIN_KINASE_ATP"/>
    <property type="match status" value="1"/>
</dbReference>
<dbReference type="SMART" id="SM00364">
    <property type="entry name" value="LRR_BAC"/>
    <property type="match status" value="5"/>
</dbReference>
<dbReference type="CDD" id="cd00180">
    <property type="entry name" value="PKc"/>
    <property type="match status" value="1"/>
</dbReference>
<dbReference type="Pfam" id="PF00560">
    <property type="entry name" value="LRR_1"/>
    <property type="match status" value="1"/>
</dbReference>
<dbReference type="Gene3D" id="1.10.510.10">
    <property type="entry name" value="Transferase(Phosphotransferase) domain 1"/>
    <property type="match status" value="1"/>
</dbReference>
<protein>
    <submittedName>
        <fullName evidence="5">Leucine-rich repeat-containing protein kinase family protein</fullName>
    </submittedName>
</protein>
<dbReference type="InterPro" id="IPR001245">
    <property type="entry name" value="Ser-Thr/Tyr_kinase_cat_dom"/>
</dbReference>
<keyword evidence="1" id="KW-0433">Leucine-rich repeat</keyword>
<evidence type="ECO:0000256" key="1">
    <source>
        <dbReference type="ARBA" id="ARBA00022614"/>
    </source>
</evidence>
<dbReference type="InterPro" id="IPR017441">
    <property type="entry name" value="Protein_kinase_ATP_BS"/>
</dbReference>
<dbReference type="GO" id="GO:0016301">
    <property type="term" value="F:kinase activity"/>
    <property type="evidence" value="ECO:0007669"/>
    <property type="project" value="UniProtKB-KW"/>
</dbReference>
<organism evidence="5 6">
    <name type="scientific">Hymenobacter koreensis</name>
    <dbReference type="NCBI Taxonomy" id="1084523"/>
    <lineage>
        <taxon>Bacteria</taxon>
        <taxon>Pseudomonadati</taxon>
        <taxon>Bacteroidota</taxon>
        <taxon>Cytophagia</taxon>
        <taxon>Cytophagales</taxon>
        <taxon>Hymenobacteraceae</taxon>
        <taxon>Hymenobacter</taxon>
    </lineage>
</organism>
<accession>A0ABP8J2N0</accession>
<sequence>MHTLEQLRAGELLGSKRLDLSCGLTEFPREIFDLADSLEILNLSGNSLSSLPDDLGRLHQLRILFCSDNQFTSVPEALGQCTELSMVGFKANRIRTLPAAALPAKLRWLILTDNELEALPAEIGNCTHLQKLMLAGNRLTQLPETMAACTSLELLRIAANHFTALPAWLLQLPRLSWLAYAGKPFADAQEAAVVAQHPIGSISWDQLTLQQQLGEGASGVIYQARWQRKTEMQEVAVKLFKGAVTSDGLPHSEMAACISAGQHPNLIAVEGKISGHPTQAEGLMLELIDPAFRNLAGPPSFDTCTRDVYAPGTTFNPFTALRIAHGIATAAAHLHRQGILHGDLYAHNILVTETGESLLGDFGAACFFNTNDTEVAPGLQRLEVRAFGCLLEELLERCGSSGESDEVLTQMQKLQRRCVHPNLKARPSFPEIEQQLAALQNIGNEVHTEGHNVG</sequence>
<dbReference type="PROSITE" id="PS50011">
    <property type="entry name" value="PROTEIN_KINASE_DOM"/>
    <property type="match status" value="1"/>
</dbReference>
<dbReference type="InterPro" id="IPR011009">
    <property type="entry name" value="Kinase-like_dom_sf"/>
</dbReference>
<feature type="domain" description="Protein kinase" evidence="4">
    <location>
        <begin position="207"/>
        <end position="454"/>
    </location>
</feature>
<dbReference type="InterPro" id="IPR000719">
    <property type="entry name" value="Prot_kinase_dom"/>
</dbReference>
<comment type="caution">
    <text evidence="5">The sequence shown here is derived from an EMBL/GenBank/DDBJ whole genome shotgun (WGS) entry which is preliminary data.</text>
</comment>
<dbReference type="PANTHER" id="PTHR48051:SF1">
    <property type="entry name" value="RAS SUPPRESSOR PROTEIN 1"/>
    <property type="match status" value="1"/>
</dbReference>
<evidence type="ECO:0000259" key="4">
    <source>
        <dbReference type="PROSITE" id="PS50011"/>
    </source>
</evidence>
<feature type="binding site" evidence="3">
    <location>
        <position position="238"/>
    </location>
    <ligand>
        <name>ATP</name>
        <dbReference type="ChEBI" id="CHEBI:30616"/>
    </ligand>
</feature>